<evidence type="ECO:0000256" key="5">
    <source>
        <dbReference type="RuleBase" id="RU362125"/>
    </source>
</evidence>
<keyword evidence="4 5" id="KW-0274">FAD</keyword>
<gene>
    <name evidence="9" type="ORF">J1C47_01180</name>
</gene>
<comment type="similarity">
    <text evidence="2 5">Belongs to the acyl-CoA dehydrogenase family.</text>
</comment>
<dbReference type="Pfam" id="PF02770">
    <property type="entry name" value="Acyl-CoA_dh_M"/>
    <property type="match status" value="1"/>
</dbReference>
<organism evidence="9 10">
    <name type="scientific">Jiella sonneratiae</name>
    <dbReference type="NCBI Taxonomy" id="2816856"/>
    <lineage>
        <taxon>Bacteria</taxon>
        <taxon>Pseudomonadati</taxon>
        <taxon>Pseudomonadota</taxon>
        <taxon>Alphaproteobacteria</taxon>
        <taxon>Hyphomicrobiales</taxon>
        <taxon>Aurantimonadaceae</taxon>
        <taxon>Jiella</taxon>
    </lineage>
</organism>
<feature type="domain" description="Acyl-CoA dehydrogenase/oxidase C-terminal" evidence="6">
    <location>
        <begin position="230"/>
        <end position="380"/>
    </location>
</feature>
<reference evidence="9 10" key="1">
    <citation type="submission" date="2021-03" db="EMBL/GenBank/DDBJ databases">
        <title>Whole genome sequence of Jiella sp. MQZ13P-4.</title>
        <authorList>
            <person name="Tuo L."/>
        </authorList>
    </citation>
    <scope>NUCLEOTIDE SEQUENCE [LARGE SCALE GENOMIC DNA]</scope>
    <source>
        <strain evidence="9 10">MQZ13P-4</strain>
    </source>
</reference>
<dbReference type="SUPFAM" id="SSF56645">
    <property type="entry name" value="Acyl-CoA dehydrogenase NM domain-like"/>
    <property type="match status" value="1"/>
</dbReference>
<dbReference type="InterPro" id="IPR013786">
    <property type="entry name" value="AcylCoA_DH/ox_N"/>
</dbReference>
<dbReference type="Proteomes" id="UP000664288">
    <property type="component" value="Unassembled WGS sequence"/>
</dbReference>
<dbReference type="InterPro" id="IPR037069">
    <property type="entry name" value="AcylCoA_DH/ox_N_sf"/>
</dbReference>
<keyword evidence="5" id="KW-0560">Oxidoreductase</keyword>
<dbReference type="SUPFAM" id="SSF47203">
    <property type="entry name" value="Acyl-CoA dehydrogenase C-terminal domain-like"/>
    <property type="match status" value="1"/>
</dbReference>
<evidence type="ECO:0000313" key="10">
    <source>
        <dbReference type="Proteomes" id="UP000664288"/>
    </source>
</evidence>
<accession>A0ABS3IXV8</accession>
<evidence type="ECO:0000259" key="6">
    <source>
        <dbReference type="Pfam" id="PF00441"/>
    </source>
</evidence>
<dbReference type="RefSeq" id="WP_207348883.1">
    <property type="nucleotide sequence ID" value="NZ_JAFMPY010000001.1"/>
</dbReference>
<evidence type="ECO:0000256" key="3">
    <source>
        <dbReference type="ARBA" id="ARBA00022630"/>
    </source>
</evidence>
<sequence>MADRSFLDWPFFEQRHKELADEADGWARDHVPRLVDHHDVDGSCRRLVAAMGEAGFLAHAAPEDGRFDVRSLCILRETFARHDGLADFAFAMQGLGTGALTLFGSAALKQAILPDVRSGKTIAAFALTEPEAGSDVAEIALTARPAGNAMVRLDGEKTWISNGGIAGHYVVFARTGEAPGARGLSAFSVPADTPGLAVAERLETIAPHPLARLRFEDCRVPAVNRIGEAGAGFRIAMATLDVFRSTVGAAALGFARRALDATLERARSRRLFGAPLADMQLTQTALAEMATAIDTSALLVYRAAWTRDVGAPRITREAAMAKLVATESAQEVIDRAVQLHGGEGVRAGSVPETLYREIRALRIYEGASEVQKLIIARQLLAQPG</sequence>
<name>A0ABS3IXV8_9HYPH</name>
<dbReference type="InterPro" id="IPR009100">
    <property type="entry name" value="AcylCoA_DH/oxidase_NM_dom_sf"/>
</dbReference>
<dbReference type="Pfam" id="PF00441">
    <property type="entry name" value="Acyl-CoA_dh_1"/>
    <property type="match status" value="1"/>
</dbReference>
<comment type="cofactor">
    <cofactor evidence="1 5">
        <name>FAD</name>
        <dbReference type="ChEBI" id="CHEBI:57692"/>
    </cofactor>
</comment>
<dbReference type="Gene3D" id="1.20.140.10">
    <property type="entry name" value="Butyryl-CoA Dehydrogenase, subunit A, domain 3"/>
    <property type="match status" value="1"/>
</dbReference>
<evidence type="ECO:0000259" key="7">
    <source>
        <dbReference type="Pfam" id="PF02770"/>
    </source>
</evidence>
<keyword evidence="10" id="KW-1185">Reference proteome</keyword>
<dbReference type="Gene3D" id="2.40.110.10">
    <property type="entry name" value="Butyryl-CoA Dehydrogenase, subunit A, domain 2"/>
    <property type="match status" value="1"/>
</dbReference>
<dbReference type="PANTHER" id="PTHR43884">
    <property type="entry name" value="ACYL-COA DEHYDROGENASE"/>
    <property type="match status" value="1"/>
</dbReference>
<dbReference type="EMBL" id="JAFMPY010000001">
    <property type="protein sequence ID" value="MBO0902240.1"/>
    <property type="molecule type" value="Genomic_DNA"/>
</dbReference>
<evidence type="ECO:0000256" key="1">
    <source>
        <dbReference type="ARBA" id="ARBA00001974"/>
    </source>
</evidence>
<comment type="caution">
    <text evidence="9">The sequence shown here is derived from an EMBL/GenBank/DDBJ whole genome shotgun (WGS) entry which is preliminary data.</text>
</comment>
<proteinExistence type="inferred from homology"/>
<dbReference type="PANTHER" id="PTHR43884:SF22">
    <property type="entry name" value="BLR3437 PROTEIN"/>
    <property type="match status" value="1"/>
</dbReference>
<dbReference type="InterPro" id="IPR046373">
    <property type="entry name" value="Acyl-CoA_Oxase/DH_mid-dom_sf"/>
</dbReference>
<evidence type="ECO:0000313" key="9">
    <source>
        <dbReference type="EMBL" id="MBO0902240.1"/>
    </source>
</evidence>
<dbReference type="InterPro" id="IPR009075">
    <property type="entry name" value="AcylCo_DH/oxidase_C"/>
</dbReference>
<evidence type="ECO:0000256" key="4">
    <source>
        <dbReference type="ARBA" id="ARBA00022827"/>
    </source>
</evidence>
<protein>
    <submittedName>
        <fullName evidence="9">Acyl-CoA dehydrogenase family protein</fullName>
    </submittedName>
</protein>
<dbReference type="Pfam" id="PF02771">
    <property type="entry name" value="Acyl-CoA_dh_N"/>
    <property type="match status" value="1"/>
</dbReference>
<dbReference type="InterPro" id="IPR006091">
    <property type="entry name" value="Acyl-CoA_Oxase/DH_mid-dom"/>
</dbReference>
<dbReference type="Gene3D" id="1.10.540.10">
    <property type="entry name" value="Acyl-CoA dehydrogenase/oxidase, N-terminal domain"/>
    <property type="match status" value="1"/>
</dbReference>
<feature type="domain" description="Acyl-CoA dehydrogenase/oxidase N-terminal" evidence="8">
    <location>
        <begin position="15"/>
        <end position="120"/>
    </location>
</feature>
<dbReference type="InterPro" id="IPR036250">
    <property type="entry name" value="AcylCo_DH-like_C"/>
</dbReference>
<evidence type="ECO:0000259" key="8">
    <source>
        <dbReference type="Pfam" id="PF02771"/>
    </source>
</evidence>
<evidence type="ECO:0000256" key="2">
    <source>
        <dbReference type="ARBA" id="ARBA00009347"/>
    </source>
</evidence>
<feature type="domain" description="Acyl-CoA oxidase/dehydrogenase middle" evidence="7">
    <location>
        <begin position="124"/>
        <end position="218"/>
    </location>
</feature>
<keyword evidence="3 5" id="KW-0285">Flavoprotein</keyword>